<dbReference type="SUPFAM" id="SSF50978">
    <property type="entry name" value="WD40 repeat-like"/>
    <property type="match status" value="1"/>
</dbReference>
<dbReference type="InterPro" id="IPR056419">
    <property type="entry name" value="GAE_BBS1"/>
</dbReference>
<sequence>MDEERPSTNNSGTSGIPADRWLQAYHDRFAGFNTITPNICLADLFADGDTKLLIADMGAQWGKQMQLRVYKGTALLSEHTLVDLPLAIAPFYMNLPGPKTPAIAVASGSSIYVYRNMRPFYKYSLPALKVADAEIEAWSTVLQDGADLNVFRDLLVNVLASGESLSAKSEHFLTTSTIQDAETFVRQHAESPLRRQTVLTTLSTMKKSMHEEDALTCIVLGTENRDVYILEPDAFTVLTSMTVPAVPVMMDITGLFDVDYRILVACRDGCIYSLKRGQKSAKLCLELHSQAVGLCVRPSLGCVYVGCMDHSLRCYSTQGKGPNKYAQLWIVQLNHAIVAMQSITIKSLGLELVAVCCQDANIYMYKEKEVVDVIDTGDPVTAIRYGRLGREDNALVYVTRSGALTVKILRRNQTFESLGKAVNNSSTNLTAGNKFVIPKKTKLFVDQTMRERENAATMHRVFQQDFQRMKLIAARQYAETIQKAGAIQTITTGPNGKEHSIAEVKLTARVQGLGPEFALIITLSCAKDAFPPPCDLLIVYSYDSSIYRLDRPYCFLPYLAPGIATSVSVRVTCISELPVSDSIKVIVVPYDSTAPSVTALISMPVAQNV</sequence>
<dbReference type="InterPro" id="IPR032728">
    <property type="entry name" value="BBS1_N"/>
</dbReference>
<dbReference type="InterPro" id="IPR028784">
    <property type="entry name" value="BBS1"/>
</dbReference>
<dbReference type="PANTHER" id="PTHR20870:SF0">
    <property type="entry name" value="BARDET-BIEDL SYNDROME 1 PROTEIN"/>
    <property type="match status" value="1"/>
</dbReference>
<dbReference type="FunCoup" id="A0A7M7J7Z8">
    <property type="interactions" value="267"/>
</dbReference>
<dbReference type="GO" id="GO:1905515">
    <property type="term" value="P:non-motile cilium assembly"/>
    <property type="evidence" value="ECO:0007669"/>
    <property type="project" value="InterPro"/>
</dbReference>
<dbReference type="Pfam" id="PF23304">
    <property type="entry name" value="GAE_BBS1"/>
    <property type="match status" value="1"/>
</dbReference>
<dbReference type="OMA" id="HADRRHY"/>
<dbReference type="GO" id="GO:0005930">
    <property type="term" value="C:axoneme"/>
    <property type="evidence" value="ECO:0007669"/>
    <property type="project" value="TreeGrafter"/>
</dbReference>
<dbReference type="PANTHER" id="PTHR20870">
    <property type="entry name" value="BARDET-BIEDL SYNDROME 1 PROTEIN"/>
    <property type="match status" value="1"/>
</dbReference>
<dbReference type="OrthoDB" id="10259809at2759"/>
<feature type="domain" description="Bardet-Biedl syndrome 1 N-terminal" evidence="1">
    <location>
        <begin position="21"/>
        <end position="275"/>
    </location>
</feature>
<evidence type="ECO:0000259" key="1">
    <source>
        <dbReference type="Pfam" id="PF14779"/>
    </source>
</evidence>
<dbReference type="InParanoid" id="A0A7M7J7Z8"/>
<organism evidence="3 4">
    <name type="scientific">Varroa destructor</name>
    <name type="common">Honeybee mite</name>
    <dbReference type="NCBI Taxonomy" id="109461"/>
    <lineage>
        <taxon>Eukaryota</taxon>
        <taxon>Metazoa</taxon>
        <taxon>Ecdysozoa</taxon>
        <taxon>Arthropoda</taxon>
        <taxon>Chelicerata</taxon>
        <taxon>Arachnida</taxon>
        <taxon>Acari</taxon>
        <taxon>Parasitiformes</taxon>
        <taxon>Mesostigmata</taxon>
        <taxon>Gamasina</taxon>
        <taxon>Dermanyssoidea</taxon>
        <taxon>Varroidae</taxon>
        <taxon>Varroa</taxon>
    </lineage>
</organism>
<dbReference type="InterPro" id="IPR036322">
    <property type="entry name" value="WD40_repeat_dom_sf"/>
</dbReference>
<dbReference type="RefSeq" id="XP_022647950.1">
    <property type="nucleotide sequence ID" value="XM_022792215.1"/>
</dbReference>
<feature type="domain" description="Bardet-Biedl syndrome 1 protein GAE" evidence="2">
    <location>
        <begin position="504"/>
        <end position="607"/>
    </location>
</feature>
<proteinExistence type="predicted"/>
<dbReference type="GO" id="GO:0005119">
    <property type="term" value="F:smoothened binding"/>
    <property type="evidence" value="ECO:0007669"/>
    <property type="project" value="TreeGrafter"/>
</dbReference>
<accession>A0A7M7J7Z8</accession>
<dbReference type="GO" id="GO:0005813">
    <property type="term" value="C:centrosome"/>
    <property type="evidence" value="ECO:0007669"/>
    <property type="project" value="TreeGrafter"/>
</dbReference>
<dbReference type="Pfam" id="PF14779">
    <property type="entry name" value="BBS1"/>
    <property type="match status" value="1"/>
</dbReference>
<dbReference type="GO" id="GO:0005113">
    <property type="term" value="F:patched binding"/>
    <property type="evidence" value="ECO:0007669"/>
    <property type="project" value="TreeGrafter"/>
</dbReference>
<dbReference type="CTD" id="582"/>
<dbReference type="AlphaFoldDB" id="A0A7M7J7Z8"/>
<dbReference type="GO" id="GO:0061512">
    <property type="term" value="P:protein localization to cilium"/>
    <property type="evidence" value="ECO:0007669"/>
    <property type="project" value="TreeGrafter"/>
</dbReference>
<dbReference type="GeneID" id="111244791"/>
<name>A0A7M7J7Z8_VARDE</name>
<evidence type="ECO:0000259" key="2">
    <source>
        <dbReference type="Pfam" id="PF23304"/>
    </source>
</evidence>
<protein>
    <recommendedName>
        <fullName evidence="5">Bardet-Biedl syndrome 1 N-terminal domain-containing protein</fullName>
    </recommendedName>
</protein>
<dbReference type="EnsemblMetazoa" id="XM_022792215">
    <property type="protein sequence ID" value="XP_022647950"/>
    <property type="gene ID" value="LOC111244791"/>
</dbReference>
<evidence type="ECO:0008006" key="5">
    <source>
        <dbReference type="Google" id="ProtNLM"/>
    </source>
</evidence>
<reference evidence="3" key="1">
    <citation type="submission" date="2021-01" db="UniProtKB">
        <authorList>
            <consortium name="EnsemblMetazoa"/>
        </authorList>
    </citation>
    <scope>IDENTIFICATION</scope>
</reference>
<dbReference type="Proteomes" id="UP000594260">
    <property type="component" value="Unplaced"/>
</dbReference>
<dbReference type="GO" id="GO:0034464">
    <property type="term" value="C:BBSome"/>
    <property type="evidence" value="ECO:0007669"/>
    <property type="project" value="InterPro"/>
</dbReference>
<keyword evidence="4" id="KW-1185">Reference proteome</keyword>
<dbReference type="KEGG" id="vde:111244791"/>
<evidence type="ECO:0000313" key="3">
    <source>
        <dbReference type="EnsemblMetazoa" id="XP_022647950"/>
    </source>
</evidence>
<evidence type="ECO:0000313" key="4">
    <source>
        <dbReference type="Proteomes" id="UP000594260"/>
    </source>
</evidence>